<comment type="subcellular location">
    <subcellularLocation>
        <location evidence="1">Secreted</location>
        <location evidence="1">Cell wall</location>
    </subcellularLocation>
</comment>
<dbReference type="EC" id="3.1.1.11" evidence="4 12"/>
<feature type="signal peptide" evidence="12">
    <location>
        <begin position="1"/>
        <end position="31"/>
    </location>
</feature>
<evidence type="ECO:0000256" key="8">
    <source>
        <dbReference type="ARBA" id="ARBA00022801"/>
    </source>
</evidence>
<dbReference type="Proteomes" id="UP000811246">
    <property type="component" value="Chromosome 4"/>
</dbReference>
<dbReference type="PROSITE" id="PS00503">
    <property type="entry name" value="PECTINESTERASE_2"/>
    <property type="match status" value="1"/>
</dbReference>
<evidence type="ECO:0000256" key="7">
    <source>
        <dbReference type="ARBA" id="ARBA00022729"/>
    </source>
</evidence>
<evidence type="ECO:0000313" key="15">
    <source>
        <dbReference type="EMBL" id="KAG6718197.1"/>
    </source>
</evidence>
<evidence type="ECO:0000256" key="5">
    <source>
        <dbReference type="ARBA" id="ARBA00022512"/>
    </source>
</evidence>
<dbReference type="SUPFAM" id="SSF51126">
    <property type="entry name" value="Pectin lyase-like"/>
    <property type="match status" value="1"/>
</dbReference>
<dbReference type="Gene3D" id="2.160.20.10">
    <property type="entry name" value="Single-stranded right-handed beta-helix, Pectin lyase-like"/>
    <property type="match status" value="1"/>
</dbReference>
<evidence type="ECO:0000256" key="1">
    <source>
        <dbReference type="ARBA" id="ARBA00004191"/>
    </source>
</evidence>
<proteinExistence type="inferred from homology"/>
<comment type="caution">
    <text evidence="14">The sequence shown here is derived from an EMBL/GenBank/DDBJ whole genome shotgun (WGS) entry which is preliminary data.</text>
</comment>
<evidence type="ECO:0000256" key="10">
    <source>
        <dbReference type="ARBA" id="ARBA00047928"/>
    </source>
</evidence>
<evidence type="ECO:0000313" key="14">
    <source>
        <dbReference type="EMBL" id="KAG6658142.1"/>
    </source>
</evidence>
<evidence type="ECO:0000256" key="11">
    <source>
        <dbReference type="PROSITE-ProRule" id="PRU10040"/>
    </source>
</evidence>
<feature type="chain" id="PRO_5035964051" description="Pectinesterase" evidence="12">
    <location>
        <begin position="32"/>
        <end position="369"/>
    </location>
</feature>
<reference evidence="15" key="2">
    <citation type="submission" date="2021-01" db="EMBL/GenBank/DDBJ databases">
        <authorList>
            <person name="Lovell J.T."/>
            <person name="Bentley N."/>
            <person name="Bhattarai G."/>
            <person name="Jenkins J.W."/>
            <person name="Sreedasyam A."/>
            <person name="Alarcon Y."/>
            <person name="Bock C."/>
            <person name="Boston L."/>
            <person name="Carlson J."/>
            <person name="Cervantes K."/>
            <person name="Clermont K."/>
            <person name="Krom N."/>
            <person name="Kubenka K."/>
            <person name="Mamidi S."/>
            <person name="Mattison C."/>
            <person name="Monteros M."/>
            <person name="Pisani C."/>
            <person name="Plott C."/>
            <person name="Rajasekar S."/>
            <person name="Rhein H.S."/>
            <person name="Rohla C."/>
            <person name="Song M."/>
            <person name="Hilaire R.S."/>
            <person name="Shu S."/>
            <person name="Wells L."/>
            <person name="Wang X."/>
            <person name="Webber J."/>
            <person name="Heerema R.J."/>
            <person name="Klein P."/>
            <person name="Conner P."/>
            <person name="Grauke L."/>
            <person name="Grimwood J."/>
            <person name="Schmutz J."/>
            <person name="Randall J.J."/>
        </authorList>
    </citation>
    <scope>NUCLEOTIDE SEQUENCE</scope>
    <source>
        <tissue evidence="15">Leaf</tissue>
    </source>
</reference>
<evidence type="ECO:0000256" key="6">
    <source>
        <dbReference type="ARBA" id="ARBA00022525"/>
    </source>
</evidence>
<accession>A0A8T1QW15</accession>
<evidence type="ECO:0000259" key="13">
    <source>
        <dbReference type="Pfam" id="PF01095"/>
    </source>
</evidence>
<organism evidence="14 16">
    <name type="scientific">Carya illinoinensis</name>
    <name type="common">Pecan</name>
    <dbReference type="NCBI Taxonomy" id="32201"/>
    <lineage>
        <taxon>Eukaryota</taxon>
        <taxon>Viridiplantae</taxon>
        <taxon>Streptophyta</taxon>
        <taxon>Embryophyta</taxon>
        <taxon>Tracheophyta</taxon>
        <taxon>Spermatophyta</taxon>
        <taxon>Magnoliopsida</taxon>
        <taxon>eudicotyledons</taxon>
        <taxon>Gunneridae</taxon>
        <taxon>Pentapetalae</taxon>
        <taxon>rosids</taxon>
        <taxon>fabids</taxon>
        <taxon>Fagales</taxon>
        <taxon>Juglandaceae</taxon>
        <taxon>Carya</taxon>
    </lineage>
</organism>
<keyword evidence="6" id="KW-0964">Secreted</keyword>
<keyword evidence="8 12" id="KW-0378">Hydrolase</keyword>
<feature type="active site" evidence="11">
    <location>
        <position position="231"/>
    </location>
</feature>
<keyword evidence="9 12" id="KW-0063">Aspartyl esterase</keyword>
<keyword evidence="16" id="KW-1185">Reference proteome</keyword>
<dbReference type="Proteomes" id="UP000811609">
    <property type="component" value="Chromosome 4"/>
</dbReference>
<keyword evidence="5" id="KW-0134">Cell wall</keyword>
<feature type="domain" description="Pectinesterase catalytic" evidence="13">
    <location>
        <begin position="80"/>
        <end position="360"/>
    </location>
</feature>
<evidence type="ECO:0000256" key="9">
    <source>
        <dbReference type="ARBA" id="ARBA00023085"/>
    </source>
</evidence>
<dbReference type="PANTHER" id="PTHR31321:SF126">
    <property type="entry name" value="PECTINESTERASE"/>
    <property type="match status" value="1"/>
</dbReference>
<evidence type="ECO:0000256" key="2">
    <source>
        <dbReference type="ARBA" id="ARBA00005184"/>
    </source>
</evidence>
<dbReference type="OrthoDB" id="2019149at2759"/>
<dbReference type="FunFam" id="2.160.20.10:FF:000008">
    <property type="entry name" value="Pectinesterase"/>
    <property type="match status" value="1"/>
</dbReference>
<dbReference type="GO" id="GO:0042545">
    <property type="term" value="P:cell wall modification"/>
    <property type="evidence" value="ECO:0007669"/>
    <property type="project" value="UniProtKB-UniRule"/>
</dbReference>
<evidence type="ECO:0000256" key="3">
    <source>
        <dbReference type="ARBA" id="ARBA00008891"/>
    </source>
</evidence>
<dbReference type="Pfam" id="PF01095">
    <property type="entry name" value="Pectinesterase"/>
    <property type="match status" value="1"/>
</dbReference>
<dbReference type="GO" id="GO:0045490">
    <property type="term" value="P:pectin catabolic process"/>
    <property type="evidence" value="ECO:0007669"/>
    <property type="project" value="UniProtKB-UniRule"/>
</dbReference>
<comment type="similarity">
    <text evidence="3">Belongs to the pectinesterase family.</text>
</comment>
<dbReference type="InterPro" id="IPR000070">
    <property type="entry name" value="Pectinesterase_cat"/>
</dbReference>
<reference evidence="14" key="1">
    <citation type="submission" date="2020-12" db="EMBL/GenBank/DDBJ databases">
        <title>WGS assembly of Carya illinoinensis cv. Pawnee.</title>
        <authorList>
            <person name="Platts A."/>
            <person name="Shu S."/>
            <person name="Wright S."/>
            <person name="Barry K."/>
            <person name="Edger P."/>
            <person name="Pires J.C."/>
            <person name="Schmutz J."/>
        </authorList>
    </citation>
    <scope>NUCLEOTIDE SEQUENCE</scope>
    <source>
        <tissue evidence="14">Leaf</tissue>
    </source>
</reference>
<protein>
    <recommendedName>
        <fullName evidence="4 12">Pectinesterase</fullName>
        <ecNumber evidence="4 12">3.1.1.11</ecNumber>
    </recommendedName>
</protein>
<dbReference type="EMBL" id="CM031812">
    <property type="protein sequence ID" value="KAG6658142.1"/>
    <property type="molecule type" value="Genomic_DNA"/>
</dbReference>
<comment type="pathway">
    <text evidence="2 12">Glycan metabolism; pectin degradation; 2-dehydro-3-deoxy-D-gluconate from pectin: step 1/5.</text>
</comment>
<keyword evidence="7 12" id="KW-0732">Signal</keyword>
<evidence type="ECO:0000256" key="4">
    <source>
        <dbReference type="ARBA" id="ARBA00013229"/>
    </source>
</evidence>
<evidence type="ECO:0000313" key="16">
    <source>
        <dbReference type="Proteomes" id="UP000811609"/>
    </source>
</evidence>
<gene>
    <name evidence="14" type="ORF">CIPAW_04G139900</name>
    <name evidence="15" type="ORF">I3842_04G138500</name>
</gene>
<dbReference type="AlphaFoldDB" id="A0A8T1QW15"/>
<sequence>MALKPALLAATVWFQATFLVLRLLPTVVCLANQTVPSEPTSKLDAWIALNMKQYEKASKSRAFDNILLAGLSSTPMKIIKVKADGSGDFETINDAVKSIPSGNTDRVIISIGGGTYKEKVLVDRTKPFVTFYGQPGDMPTISYDGTAKKYGTFNSATVVVESDNFMAVNIIFENSSPKPDPKKSDGQAVAMRISGDKAAFHNCKFIGFQDTLCDDQGRHLFENCYIEGTVDFIFGNGKSIYRHTTINSVAESLGVIAAQSMDDSSEDSGFVFIDCKISGTGDMYLGRAWKETSRVVFALTFMGNQINSDGWMPAKNQESVFYGEYKCSGPGASTTKRSFGKILTDEQAKPFLSNTFIGGNEWILPVPKI</sequence>
<name>A0A8T1QW15_CARIL</name>
<comment type="catalytic activity">
    <reaction evidence="10 12">
        <text>[(1-&gt;4)-alpha-D-galacturonosyl methyl ester](n) + n H2O = [(1-&gt;4)-alpha-D-galacturonosyl](n) + n methanol + n H(+)</text>
        <dbReference type="Rhea" id="RHEA:22380"/>
        <dbReference type="Rhea" id="RHEA-COMP:14570"/>
        <dbReference type="Rhea" id="RHEA-COMP:14573"/>
        <dbReference type="ChEBI" id="CHEBI:15377"/>
        <dbReference type="ChEBI" id="CHEBI:15378"/>
        <dbReference type="ChEBI" id="CHEBI:17790"/>
        <dbReference type="ChEBI" id="CHEBI:140522"/>
        <dbReference type="ChEBI" id="CHEBI:140523"/>
        <dbReference type="EC" id="3.1.1.11"/>
    </reaction>
</comment>
<dbReference type="PANTHER" id="PTHR31321">
    <property type="entry name" value="ACYL-COA THIOESTER HYDROLASE YBHC-RELATED"/>
    <property type="match status" value="1"/>
</dbReference>
<dbReference type="EMBL" id="CM031828">
    <property type="protein sequence ID" value="KAG6718197.1"/>
    <property type="molecule type" value="Genomic_DNA"/>
</dbReference>
<dbReference type="InterPro" id="IPR012334">
    <property type="entry name" value="Pectin_lyas_fold"/>
</dbReference>
<dbReference type="GO" id="GO:0030599">
    <property type="term" value="F:pectinesterase activity"/>
    <property type="evidence" value="ECO:0007669"/>
    <property type="project" value="UniProtKB-UniRule"/>
</dbReference>
<dbReference type="InterPro" id="IPR033131">
    <property type="entry name" value="Pectinesterase_Asp_AS"/>
</dbReference>
<dbReference type="InterPro" id="IPR011050">
    <property type="entry name" value="Pectin_lyase_fold/virulence"/>
</dbReference>
<evidence type="ECO:0000256" key="12">
    <source>
        <dbReference type="RuleBase" id="RU000589"/>
    </source>
</evidence>